<evidence type="ECO:0000313" key="7">
    <source>
        <dbReference type="EMBL" id="QPS01252.1"/>
    </source>
</evidence>
<dbReference type="SUPFAM" id="SSF53850">
    <property type="entry name" value="Periplasmic binding protein-like II"/>
    <property type="match status" value="1"/>
</dbReference>
<dbReference type="Gene3D" id="1.10.10.10">
    <property type="entry name" value="Winged helix-like DNA-binding domain superfamily/Winged helix DNA-binding domain"/>
    <property type="match status" value="1"/>
</dbReference>
<feature type="domain" description="HTH lysR-type" evidence="5">
    <location>
        <begin position="1"/>
        <end position="58"/>
    </location>
</feature>
<dbReference type="FunFam" id="1.10.10.10:FF:000001">
    <property type="entry name" value="LysR family transcriptional regulator"/>
    <property type="match status" value="1"/>
</dbReference>
<dbReference type="InterPro" id="IPR050950">
    <property type="entry name" value="HTH-type_LysR_regulators"/>
</dbReference>
<dbReference type="OrthoDB" id="9803735at2"/>
<gene>
    <name evidence="7" type="ORF">I6G68_07765</name>
    <name evidence="6" type="ORF">ODY43_04155</name>
</gene>
<dbReference type="CDD" id="cd05466">
    <property type="entry name" value="PBP2_LTTR_substrate"/>
    <property type="match status" value="1"/>
</dbReference>
<dbReference type="PANTHER" id="PTHR30419:SF8">
    <property type="entry name" value="NITROGEN ASSIMILATION TRANSCRIPTIONAL ACTIVATOR-RELATED"/>
    <property type="match status" value="1"/>
</dbReference>
<keyword evidence="2" id="KW-0805">Transcription regulation</keyword>
<dbReference type="AlphaFoldDB" id="A0A109RED6"/>
<dbReference type="KEGG" id="aun:AWM73_02285"/>
<dbReference type="GO" id="GO:0003700">
    <property type="term" value="F:DNA-binding transcription factor activity"/>
    <property type="evidence" value="ECO:0007669"/>
    <property type="project" value="InterPro"/>
</dbReference>
<name>A0A109RED6_9LACT</name>
<dbReference type="InterPro" id="IPR005119">
    <property type="entry name" value="LysR_subst-bd"/>
</dbReference>
<evidence type="ECO:0000313" key="8">
    <source>
        <dbReference type="Proteomes" id="UP000594771"/>
    </source>
</evidence>
<dbReference type="InterPro" id="IPR000847">
    <property type="entry name" value="LysR_HTH_N"/>
</dbReference>
<dbReference type="Proteomes" id="UP000594771">
    <property type="component" value="Chromosome"/>
</dbReference>
<dbReference type="InterPro" id="IPR036388">
    <property type="entry name" value="WH-like_DNA-bd_sf"/>
</dbReference>
<dbReference type="GO" id="GO:0005829">
    <property type="term" value="C:cytosol"/>
    <property type="evidence" value="ECO:0007669"/>
    <property type="project" value="TreeGrafter"/>
</dbReference>
<dbReference type="Proteomes" id="UP001069145">
    <property type="component" value="Unassembled WGS sequence"/>
</dbReference>
<accession>A0A109RED6</accession>
<dbReference type="PRINTS" id="PR00039">
    <property type="entry name" value="HTHLYSR"/>
</dbReference>
<dbReference type="PANTHER" id="PTHR30419">
    <property type="entry name" value="HTH-TYPE TRANSCRIPTIONAL REGULATOR YBHD"/>
    <property type="match status" value="1"/>
</dbReference>
<keyword evidence="9" id="KW-1185">Reference proteome</keyword>
<evidence type="ECO:0000256" key="1">
    <source>
        <dbReference type="ARBA" id="ARBA00009437"/>
    </source>
</evidence>
<evidence type="ECO:0000256" key="3">
    <source>
        <dbReference type="ARBA" id="ARBA00023125"/>
    </source>
</evidence>
<dbReference type="GO" id="GO:0003677">
    <property type="term" value="F:DNA binding"/>
    <property type="evidence" value="ECO:0007669"/>
    <property type="project" value="UniProtKB-KW"/>
</dbReference>
<dbReference type="EMBL" id="JAOTML010000003">
    <property type="protein sequence ID" value="MCY3053177.1"/>
    <property type="molecule type" value="Genomic_DNA"/>
</dbReference>
<dbReference type="InterPro" id="IPR036390">
    <property type="entry name" value="WH_DNA-bd_sf"/>
</dbReference>
<dbReference type="EMBL" id="CP065662">
    <property type="protein sequence ID" value="QPS01252.1"/>
    <property type="molecule type" value="Genomic_DNA"/>
</dbReference>
<protein>
    <submittedName>
        <fullName evidence="7">LysR family transcriptional regulator</fullName>
    </submittedName>
</protein>
<dbReference type="Pfam" id="PF00126">
    <property type="entry name" value="HTH_1"/>
    <property type="match status" value="1"/>
</dbReference>
<evidence type="ECO:0000313" key="9">
    <source>
        <dbReference type="Proteomes" id="UP001069145"/>
    </source>
</evidence>
<dbReference type="SUPFAM" id="SSF46785">
    <property type="entry name" value="Winged helix' DNA-binding domain"/>
    <property type="match status" value="1"/>
</dbReference>
<organism evidence="7 8">
    <name type="scientific">Aerococcus urinae</name>
    <dbReference type="NCBI Taxonomy" id="1376"/>
    <lineage>
        <taxon>Bacteria</taxon>
        <taxon>Bacillati</taxon>
        <taxon>Bacillota</taxon>
        <taxon>Bacilli</taxon>
        <taxon>Lactobacillales</taxon>
        <taxon>Aerococcaceae</taxon>
        <taxon>Aerococcus</taxon>
    </lineage>
</organism>
<comment type="similarity">
    <text evidence="1">Belongs to the LysR transcriptional regulatory family.</text>
</comment>
<proteinExistence type="inferred from homology"/>
<dbReference type="RefSeq" id="WP_060777904.1">
    <property type="nucleotide sequence ID" value="NZ_CAJHLF010000003.1"/>
</dbReference>
<reference evidence="6" key="2">
    <citation type="submission" date="2022-09" db="EMBL/GenBank/DDBJ databases">
        <title>Aerococcus urinae taxonomy study.</title>
        <authorList>
            <person name="Christensen J."/>
            <person name="Senneby E."/>
        </authorList>
    </citation>
    <scope>NUCLEOTIDE SEQUENCE</scope>
    <source>
        <strain evidence="6">NLD-066-U95</strain>
    </source>
</reference>
<evidence type="ECO:0000259" key="5">
    <source>
        <dbReference type="PROSITE" id="PS50931"/>
    </source>
</evidence>
<evidence type="ECO:0000256" key="4">
    <source>
        <dbReference type="ARBA" id="ARBA00023163"/>
    </source>
</evidence>
<dbReference type="Pfam" id="PF03466">
    <property type="entry name" value="LysR_substrate"/>
    <property type="match status" value="1"/>
</dbReference>
<dbReference type="GeneID" id="35767847"/>
<dbReference type="Gene3D" id="3.40.190.290">
    <property type="match status" value="1"/>
</dbReference>
<evidence type="ECO:0000256" key="2">
    <source>
        <dbReference type="ARBA" id="ARBA00023015"/>
    </source>
</evidence>
<reference evidence="7 8" key="1">
    <citation type="submission" date="2020-12" db="EMBL/GenBank/DDBJ databases">
        <title>FDA dAtabase for Regulatory Grade micrObial Sequences (FDA-ARGOS): Supporting development and validation of Infectious Disease Dx tests.</title>
        <authorList>
            <person name="Sproer C."/>
            <person name="Gronow S."/>
            <person name="Severitt S."/>
            <person name="Schroder I."/>
            <person name="Tallon L."/>
            <person name="Sadzewicz L."/>
            <person name="Zhao X."/>
            <person name="Boylan J."/>
            <person name="Ott S."/>
            <person name="Bowen H."/>
            <person name="Vavikolanu K."/>
            <person name="Mehta A."/>
            <person name="Aluvathingal J."/>
            <person name="Nadendla S."/>
            <person name="Lowell S."/>
            <person name="Myers T."/>
            <person name="Yan Y."/>
            <person name="Sichtig H."/>
        </authorList>
    </citation>
    <scope>NUCLEOTIDE SEQUENCE [LARGE SCALE GENOMIC DNA]</scope>
    <source>
        <strain evidence="7 8">FDAARGOS_911</strain>
    </source>
</reference>
<sequence length="292" mass="33190">MNYYALKYFKAVAEIGNMTSAAEELNVSQPAISRAIKQLEEDLGVDLFIRQGRSIHLNHYGETFLTYLDHSFSALSEGKRVVREISGLEHGEIIIGVTLPHVFPNLLSDFLHDYPKVRVKQYEAASGLMLEKLLKDQLDFWIATHEINHDQVETLPIISEEIFVTVSRKHPLAQAKQVFLSDLKAEKFVGSSQGYSFRELTDGFCQQAGFTPDYQIELEDAAAIHKLVEAGYGISFTPKISLLSSQEKIIPLRVADYSIQRTISLVYKKDHYFSQAAKVLFDFSRDYLRDFA</sequence>
<dbReference type="PROSITE" id="PS50931">
    <property type="entry name" value="HTH_LYSR"/>
    <property type="match status" value="1"/>
</dbReference>
<evidence type="ECO:0000313" key="6">
    <source>
        <dbReference type="EMBL" id="MCY3053177.1"/>
    </source>
</evidence>
<keyword evidence="4" id="KW-0804">Transcription</keyword>
<keyword evidence="3" id="KW-0238">DNA-binding</keyword>